<sequence>MPSAPLILWIQGPKKIANILVIPDATEIDGWDLGVIWSQAAGGSRIESDYESESEYKNSFLHYLLVSPPGAGDGDDEEEYSHGLPSTRRKEVNSCISDSAFCALTSAMDAWKSM</sequence>
<protein>
    <submittedName>
        <fullName evidence="1">Uncharacterized protein</fullName>
    </submittedName>
</protein>
<name>A0A0E0GFS7_ORYNI</name>
<proteinExistence type="predicted"/>
<accession>A0A0E0GFS7</accession>
<dbReference type="Gramene" id="ONIVA03G00800.2">
    <property type="protein sequence ID" value="ONIVA03G00800.2"/>
    <property type="gene ID" value="ONIVA03G00800"/>
</dbReference>
<evidence type="ECO:0000313" key="1">
    <source>
        <dbReference type="EnsemblPlants" id="ONIVA03G00800.2"/>
    </source>
</evidence>
<reference evidence="1" key="2">
    <citation type="submission" date="2018-04" db="EMBL/GenBank/DDBJ databases">
        <title>OnivRS2 (Oryza nivara Reference Sequence Version 2).</title>
        <authorList>
            <person name="Zhang J."/>
            <person name="Kudrna D."/>
            <person name="Lee S."/>
            <person name="Talag J."/>
            <person name="Rajasekar S."/>
            <person name="Welchert J."/>
            <person name="Hsing Y.-I."/>
            <person name="Wing R.A."/>
        </authorList>
    </citation>
    <scope>NUCLEOTIDE SEQUENCE [LARGE SCALE GENOMIC DNA]</scope>
    <source>
        <strain evidence="1">SL10</strain>
    </source>
</reference>
<dbReference type="EnsemblPlants" id="ONIVA03G00800.2">
    <property type="protein sequence ID" value="ONIVA03G00800.2"/>
    <property type="gene ID" value="ONIVA03G00800"/>
</dbReference>
<keyword evidence="2" id="KW-1185">Reference proteome</keyword>
<organism evidence="1">
    <name type="scientific">Oryza nivara</name>
    <name type="common">Indian wild rice</name>
    <name type="synonym">Oryza sativa f. spontanea</name>
    <dbReference type="NCBI Taxonomy" id="4536"/>
    <lineage>
        <taxon>Eukaryota</taxon>
        <taxon>Viridiplantae</taxon>
        <taxon>Streptophyta</taxon>
        <taxon>Embryophyta</taxon>
        <taxon>Tracheophyta</taxon>
        <taxon>Spermatophyta</taxon>
        <taxon>Magnoliopsida</taxon>
        <taxon>Liliopsida</taxon>
        <taxon>Poales</taxon>
        <taxon>Poaceae</taxon>
        <taxon>BOP clade</taxon>
        <taxon>Oryzoideae</taxon>
        <taxon>Oryzeae</taxon>
        <taxon>Oryzinae</taxon>
        <taxon>Oryza</taxon>
    </lineage>
</organism>
<reference evidence="1" key="1">
    <citation type="submission" date="2015-04" db="UniProtKB">
        <authorList>
            <consortium name="EnsemblPlants"/>
        </authorList>
    </citation>
    <scope>IDENTIFICATION</scope>
    <source>
        <strain evidence="1">SL10</strain>
    </source>
</reference>
<evidence type="ECO:0000313" key="2">
    <source>
        <dbReference type="Proteomes" id="UP000006591"/>
    </source>
</evidence>
<dbReference type="Proteomes" id="UP000006591">
    <property type="component" value="Chromosome 3"/>
</dbReference>
<dbReference type="AlphaFoldDB" id="A0A0E0GFS7"/>